<keyword evidence="5" id="KW-0929">Antimicrobial</keyword>
<evidence type="ECO:0000256" key="6">
    <source>
        <dbReference type="ARBA" id="ARBA00023157"/>
    </source>
</evidence>
<evidence type="ECO:0000256" key="1">
    <source>
        <dbReference type="ARBA" id="ARBA00004450"/>
    </source>
</evidence>
<feature type="binding site" evidence="16">
    <location>
        <position position="51"/>
    </location>
    <ligand>
        <name>Ca(2+)</name>
        <dbReference type="ChEBI" id="CHEBI:29108"/>
    </ligand>
</feature>
<proteinExistence type="inferred from homology"/>
<dbReference type="Gene3D" id="1.20.90.10">
    <property type="entry name" value="Phospholipase A2 domain"/>
    <property type="match status" value="1"/>
</dbReference>
<dbReference type="PANTHER" id="PTHR11716">
    <property type="entry name" value="PHOSPHOLIPASE A2 FAMILY MEMBER"/>
    <property type="match status" value="1"/>
</dbReference>
<keyword evidence="19" id="KW-0378">Hydrolase</keyword>
<dbReference type="AlphaFoldDB" id="A0A4X2M013"/>
<dbReference type="GO" id="GO:0042130">
    <property type="term" value="P:negative regulation of T cell proliferation"/>
    <property type="evidence" value="ECO:0007669"/>
    <property type="project" value="TreeGrafter"/>
</dbReference>
<feature type="signal peptide" evidence="19">
    <location>
        <begin position="1"/>
        <end position="20"/>
    </location>
</feature>
<comment type="catalytic activity">
    <reaction evidence="13">
        <text>1-hexadecanoyl-2-(9Z,12Z-octadecadienoyl)-sn-glycero-3-phosphoethanolamine + H2O = 1-hexadecanoyl-sn-glycero-3-phosphoethanolamine + (9Z,12Z)-octadecadienoate + H(+)</text>
        <dbReference type="Rhea" id="RHEA:40815"/>
        <dbReference type="ChEBI" id="CHEBI:15377"/>
        <dbReference type="ChEBI" id="CHEBI:15378"/>
        <dbReference type="ChEBI" id="CHEBI:30245"/>
        <dbReference type="ChEBI" id="CHEBI:73004"/>
        <dbReference type="ChEBI" id="CHEBI:73008"/>
    </reaction>
    <physiologicalReaction direction="left-to-right" evidence="13">
        <dbReference type="Rhea" id="RHEA:40816"/>
    </physiologicalReaction>
</comment>
<comment type="catalytic activity">
    <reaction evidence="12">
        <text>1-hexadecanoyl-2-(9Z-octadecenoyl)-sn-glycero-3-phosphocholine + H2O = 1-hexadecanoyl-sn-glycero-3-phosphocholine + (9Z)-octadecenoate + H(+)</text>
        <dbReference type="Rhea" id="RHEA:38779"/>
        <dbReference type="ChEBI" id="CHEBI:15377"/>
        <dbReference type="ChEBI" id="CHEBI:15378"/>
        <dbReference type="ChEBI" id="CHEBI:30823"/>
        <dbReference type="ChEBI" id="CHEBI:72998"/>
        <dbReference type="ChEBI" id="CHEBI:73001"/>
    </reaction>
    <physiologicalReaction direction="left-to-right" evidence="12">
        <dbReference type="Rhea" id="RHEA:38780"/>
    </physiologicalReaction>
</comment>
<evidence type="ECO:0000256" key="10">
    <source>
        <dbReference type="ARBA" id="ARBA00048541"/>
    </source>
</evidence>
<feature type="binding site" evidence="16">
    <location>
        <position position="68"/>
    </location>
    <ligand>
        <name>Ca(2+)</name>
        <dbReference type="ChEBI" id="CHEBI:29108"/>
    </ligand>
</feature>
<keyword evidence="19" id="KW-0443">Lipid metabolism</keyword>
<evidence type="ECO:0000256" key="12">
    <source>
        <dbReference type="ARBA" id="ARBA00048699"/>
    </source>
</evidence>
<evidence type="ECO:0000313" key="21">
    <source>
        <dbReference type="Ensembl" id="ENSVURP00010031129.1"/>
    </source>
</evidence>
<feature type="disulfide bond" evidence="17">
    <location>
        <begin position="97"/>
        <end position="108"/>
    </location>
</feature>
<dbReference type="InterPro" id="IPR001211">
    <property type="entry name" value="PLA2"/>
</dbReference>
<evidence type="ECO:0000256" key="14">
    <source>
        <dbReference type="ARBA" id="ARBA00049282"/>
    </source>
</evidence>
<keyword evidence="19" id="KW-0732">Signal</keyword>
<evidence type="ECO:0000256" key="16">
    <source>
        <dbReference type="PIRSR" id="PIRSR601211-2"/>
    </source>
</evidence>
<dbReference type="STRING" id="29139.ENSVURP00010031129"/>
<comment type="catalytic activity">
    <reaction evidence="9">
        <text>1,2-dihexadecanoyl-sn-glycero-3-phospho-(1'-sn-glycerol) + H2O = 1-hexadecanoyl-sn-glycero-3-phospho-(1'-sn-glycerol) + hexadecanoate + H(+)</text>
        <dbReference type="Rhea" id="RHEA:45472"/>
        <dbReference type="ChEBI" id="CHEBI:7896"/>
        <dbReference type="ChEBI" id="CHEBI:15377"/>
        <dbReference type="ChEBI" id="CHEBI:15378"/>
        <dbReference type="ChEBI" id="CHEBI:72829"/>
        <dbReference type="ChEBI" id="CHEBI:75158"/>
    </reaction>
    <physiologicalReaction direction="left-to-right" evidence="9">
        <dbReference type="Rhea" id="RHEA:45473"/>
    </physiologicalReaction>
</comment>
<evidence type="ECO:0000256" key="18">
    <source>
        <dbReference type="RuleBase" id="RU003654"/>
    </source>
</evidence>
<keyword evidence="16 19" id="KW-0106">Calcium</keyword>
<comment type="similarity">
    <text evidence="3 18">Belongs to the phospholipase A2 family.</text>
</comment>
<reference evidence="21" key="3">
    <citation type="submission" date="2025-09" db="UniProtKB">
        <authorList>
            <consortium name="Ensembl"/>
        </authorList>
    </citation>
    <scope>IDENTIFICATION</scope>
</reference>
<feature type="disulfide bond" evidence="17">
    <location>
        <begin position="69"/>
        <end position="144"/>
    </location>
</feature>
<comment type="catalytic activity">
    <reaction evidence="19">
        <text>a 1,2-diacyl-sn-glycero-3-phosphocholine + H2O = a 1-acyl-sn-glycero-3-phosphocholine + a fatty acid + H(+)</text>
        <dbReference type="Rhea" id="RHEA:15801"/>
        <dbReference type="ChEBI" id="CHEBI:15377"/>
        <dbReference type="ChEBI" id="CHEBI:15378"/>
        <dbReference type="ChEBI" id="CHEBI:28868"/>
        <dbReference type="ChEBI" id="CHEBI:57643"/>
        <dbReference type="ChEBI" id="CHEBI:58168"/>
        <dbReference type="EC" id="3.1.1.4"/>
    </reaction>
</comment>
<evidence type="ECO:0000256" key="19">
    <source>
        <dbReference type="RuleBase" id="RU361236"/>
    </source>
</evidence>
<dbReference type="GO" id="GO:0016042">
    <property type="term" value="P:lipid catabolic process"/>
    <property type="evidence" value="ECO:0007669"/>
    <property type="project" value="InterPro"/>
</dbReference>
<evidence type="ECO:0000256" key="17">
    <source>
        <dbReference type="PIRSR" id="PIRSR601211-3"/>
    </source>
</evidence>
<dbReference type="Pfam" id="PF00068">
    <property type="entry name" value="Phospholip_A2_1"/>
    <property type="match status" value="1"/>
</dbReference>
<feature type="binding site" evidence="16">
    <location>
        <position position="49"/>
    </location>
    <ligand>
        <name>Ca(2+)</name>
        <dbReference type="ChEBI" id="CHEBI:29108"/>
    </ligand>
</feature>
<dbReference type="GO" id="GO:0005543">
    <property type="term" value="F:phospholipid binding"/>
    <property type="evidence" value="ECO:0007669"/>
    <property type="project" value="TreeGrafter"/>
</dbReference>
<comment type="catalytic activity">
    <reaction evidence="11">
        <text>1-hexadecanoyl-2-(9Z-octadecenoyl)-sn-glycero-3-phosphoethanolamine + H2O = 1-hexadecanoyl-sn-glycero-3-phosphoethanolamine + (9Z)-octadecenoate + H(+)</text>
        <dbReference type="Rhea" id="RHEA:40911"/>
        <dbReference type="ChEBI" id="CHEBI:15377"/>
        <dbReference type="ChEBI" id="CHEBI:15378"/>
        <dbReference type="ChEBI" id="CHEBI:30823"/>
        <dbReference type="ChEBI" id="CHEBI:73004"/>
        <dbReference type="ChEBI" id="CHEBI:73007"/>
    </reaction>
    <physiologicalReaction direction="left-to-right" evidence="11">
        <dbReference type="Rhea" id="RHEA:40912"/>
    </physiologicalReaction>
</comment>
<dbReference type="GO" id="GO:0047498">
    <property type="term" value="F:calcium-dependent phospholipase A2 activity"/>
    <property type="evidence" value="ECO:0007669"/>
    <property type="project" value="TreeGrafter"/>
</dbReference>
<organism evidence="21 22">
    <name type="scientific">Vombatus ursinus</name>
    <name type="common">Common wombat</name>
    <dbReference type="NCBI Taxonomy" id="29139"/>
    <lineage>
        <taxon>Eukaryota</taxon>
        <taxon>Metazoa</taxon>
        <taxon>Chordata</taxon>
        <taxon>Craniata</taxon>
        <taxon>Vertebrata</taxon>
        <taxon>Euteleostomi</taxon>
        <taxon>Mammalia</taxon>
        <taxon>Metatheria</taxon>
        <taxon>Diprotodontia</taxon>
        <taxon>Vombatidae</taxon>
        <taxon>Vombatus</taxon>
    </lineage>
</organism>
<accession>A0A4X2M013</accession>
<feature type="disulfide bond" evidence="17">
    <location>
        <begin position="70"/>
        <end position="110"/>
    </location>
</feature>
<dbReference type="GO" id="GO:0005741">
    <property type="term" value="C:mitochondrial outer membrane"/>
    <property type="evidence" value="ECO:0007669"/>
    <property type="project" value="UniProtKB-SubCell"/>
</dbReference>
<dbReference type="CDD" id="cd00125">
    <property type="entry name" value="PLA2c"/>
    <property type="match status" value="1"/>
</dbReference>
<evidence type="ECO:0000256" key="8">
    <source>
        <dbReference type="ARBA" id="ARBA00036775"/>
    </source>
</evidence>
<dbReference type="InterPro" id="IPR016090">
    <property type="entry name" value="PLA2-like_dom"/>
</dbReference>
<dbReference type="FunFam" id="1.20.90.10:FF:000001">
    <property type="entry name" value="Basic phospholipase A2 homolog"/>
    <property type="match status" value="1"/>
</dbReference>
<feature type="active site" evidence="15">
    <location>
        <position position="67"/>
    </location>
</feature>
<dbReference type="PROSITE" id="PS00118">
    <property type="entry name" value="PA2_HIS"/>
    <property type="match status" value="1"/>
</dbReference>
<feature type="domain" description="Phospholipase A2-like central" evidence="20">
    <location>
        <begin position="21"/>
        <end position="138"/>
    </location>
</feature>
<keyword evidence="6 17" id="KW-1015">Disulfide bond</keyword>
<dbReference type="GO" id="GO:0005509">
    <property type="term" value="F:calcium ion binding"/>
    <property type="evidence" value="ECO:0007669"/>
    <property type="project" value="InterPro"/>
</dbReference>
<comment type="catalytic activity">
    <reaction evidence="7">
        <text>1-hexadecanoyl-2-(4Z,7Z,10Z,13Z,16Z,19Z-docosahexaenoyl)-sn-glycero-3-phosphocholine + H2O = (4Z,7Z,10Z,13Z,16Z,19Z)-docosahexaenoate + 1-hexadecanoyl-sn-glycero-3-phosphocholine + H(+)</text>
        <dbReference type="Rhea" id="RHEA:41231"/>
        <dbReference type="ChEBI" id="CHEBI:15377"/>
        <dbReference type="ChEBI" id="CHEBI:15378"/>
        <dbReference type="ChEBI" id="CHEBI:72998"/>
        <dbReference type="ChEBI" id="CHEBI:74963"/>
        <dbReference type="ChEBI" id="CHEBI:77016"/>
    </reaction>
    <physiologicalReaction direction="left-to-right" evidence="7">
        <dbReference type="Rhea" id="RHEA:41232"/>
    </physiologicalReaction>
</comment>
<dbReference type="InterPro" id="IPR036444">
    <property type="entry name" value="PLipase_A2_dom_sf"/>
</dbReference>
<evidence type="ECO:0000256" key="15">
    <source>
        <dbReference type="PIRSR" id="PIRSR601211-1"/>
    </source>
</evidence>
<keyword evidence="4 19" id="KW-0964">Secreted</keyword>
<name>A0A4X2M013_VOMUR</name>
<evidence type="ECO:0000256" key="7">
    <source>
        <dbReference type="ARBA" id="ARBA00036719"/>
    </source>
</evidence>
<feature type="chain" id="PRO_5021511916" description="Phospholipase A2" evidence="19">
    <location>
        <begin position="21"/>
        <end position="144"/>
    </location>
</feature>
<evidence type="ECO:0000313" key="22">
    <source>
        <dbReference type="Proteomes" id="UP000314987"/>
    </source>
</evidence>
<evidence type="ECO:0000256" key="2">
    <source>
        <dbReference type="ARBA" id="ARBA00004613"/>
    </source>
</evidence>
<keyword evidence="16" id="KW-0479">Metal-binding</keyword>
<dbReference type="GO" id="GO:0006644">
    <property type="term" value="P:phospholipid metabolic process"/>
    <property type="evidence" value="ECO:0007669"/>
    <property type="project" value="InterPro"/>
</dbReference>
<gene>
    <name evidence="21" type="primary">LOC114027410</name>
</gene>
<dbReference type="SMART" id="SM00085">
    <property type="entry name" value="PA2c"/>
    <property type="match status" value="1"/>
</dbReference>
<reference evidence="21" key="2">
    <citation type="submission" date="2025-08" db="UniProtKB">
        <authorList>
            <consortium name="Ensembl"/>
        </authorList>
    </citation>
    <scope>IDENTIFICATION</scope>
</reference>
<keyword evidence="22" id="KW-1185">Reference proteome</keyword>
<dbReference type="OMA" id="LLQFNKM"/>
<dbReference type="GO" id="GO:0042742">
    <property type="term" value="P:defense response to bacterium"/>
    <property type="evidence" value="ECO:0007669"/>
    <property type="project" value="UniProtKB-KW"/>
</dbReference>
<comment type="subcellular location">
    <subcellularLocation>
        <location evidence="1">Mitochondrion outer membrane</location>
        <topology evidence="1">Peripheral membrane protein</topology>
    </subcellularLocation>
    <subcellularLocation>
        <location evidence="2 19">Secreted</location>
    </subcellularLocation>
</comment>
<dbReference type="PRINTS" id="PR00389">
    <property type="entry name" value="PHPHLIPASEA2"/>
</dbReference>
<feature type="active site" evidence="15">
    <location>
        <position position="111"/>
    </location>
</feature>
<protein>
    <recommendedName>
        <fullName evidence="19">Phospholipase A2</fullName>
        <ecNumber evidence="19">3.1.1.4</ecNumber>
    </recommendedName>
</protein>
<evidence type="ECO:0000256" key="3">
    <source>
        <dbReference type="ARBA" id="ARBA00007056"/>
    </source>
</evidence>
<dbReference type="GO" id="GO:0031640">
    <property type="term" value="P:killing of cells of another organism"/>
    <property type="evidence" value="ECO:0007669"/>
    <property type="project" value="UniProtKB-KW"/>
</dbReference>
<keyword evidence="5" id="KW-0081">Bacteriolytic enzyme</keyword>
<dbReference type="InterPro" id="IPR033113">
    <property type="entry name" value="PLA2_histidine"/>
</dbReference>
<dbReference type="GeneTree" id="ENSGT00940000155096"/>
<dbReference type="PANTHER" id="PTHR11716:SF9">
    <property type="entry name" value="PHOSPHOLIPASE A2, MEMBRANE ASSOCIATED"/>
    <property type="match status" value="1"/>
</dbReference>
<evidence type="ECO:0000259" key="20">
    <source>
        <dbReference type="SMART" id="SM00085"/>
    </source>
</evidence>
<comment type="catalytic activity">
    <reaction evidence="10">
        <text>1-hexadecanoyl-2-(5Z,8Z,11Z,14Z-eicosatetraenoyl)-sn-glycero-3-phosphoethanolamine + H2O = 1-hexadecanoyl-sn-glycero-3-phosphoethanolamine + (5Z,8Z,11Z,14Z)-eicosatetraenoate + H(+)</text>
        <dbReference type="Rhea" id="RHEA:40431"/>
        <dbReference type="ChEBI" id="CHEBI:15377"/>
        <dbReference type="ChEBI" id="CHEBI:15378"/>
        <dbReference type="ChEBI" id="CHEBI:32395"/>
        <dbReference type="ChEBI" id="CHEBI:73004"/>
        <dbReference type="ChEBI" id="CHEBI:73009"/>
    </reaction>
    <physiologicalReaction direction="left-to-right" evidence="10">
        <dbReference type="Rhea" id="RHEA:40432"/>
    </physiologicalReaction>
</comment>
<comment type="catalytic activity">
    <reaction evidence="14">
        <text>1-hexadecanoyl-2-(9Z-octadecenoyl)-sn-glycero-3-phosphoglycerol + H2O = 1-hexadecanoyl-sn-glycero-3-phosphoglycerol + (9Z)-octadecenoate + H(+)</text>
        <dbReference type="Rhea" id="RHEA:44524"/>
        <dbReference type="ChEBI" id="CHEBI:15377"/>
        <dbReference type="ChEBI" id="CHEBI:15378"/>
        <dbReference type="ChEBI" id="CHEBI:30823"/>
        <dbReference type="ChEBI" id="CHEBI:84472"/>
        <dbReference type="ChEBI" id="CHEBI:84475"/>
    </reaction>
    <physiologicalReaction direction="left-to-right" evidence="14">
        <dbReference type="Rhea" id="RHEA:44525"/>
    </physiologicalReaction>
</comment>
<evidence type="ECO:0000256" key="9">
    <source>
        <dbReference type="ARBA" id="ARBA00048080"/>
    </source>
</evidence>
<dbReference type="Proteomes" id="UP000314987">
    <property type="component" value="Unassembled WGS sequence"/>
</dbReference>
<dbReference type="Ensembl" id="ENSVURT00010035442.1">
    <property type="protein sequence ID" value="ENSVURP00010031129.1"/>
    <property type="gene ID" value="ENSVURG00010023812.1"/>
</dbReference>
<sequence length="144" mass="16331">MKIIFLLAALMACGLSEVQGNLIQFKNMIGKLTGKNALIDYGFYGCHCGWGGKGTPLDATDRCCFFHDCCYSKLRKKGCIPKIQTYNYEYQDGFIICGSGNYCQKQICVCDRIVAYCMKKNLKSYSVKYRYFKTSQCSEDTPKC</sequence>
<dbReference type="SUPFAM" id="SSF48619">
    <property type="entry name" value="Phospholipase A2, PLA2"/>
    <property type="match status" value="1"/>
</dbReference>
<feature type="disulfide bond" evidence="17">
    <location>
        <begin position="79"/>
        <end position="103"/>
    </location>
</feature>
<dbReference type="GO" id="GO:0005576">
    <property type="term" value="C:extracellular region"/>
    <property type="evidence" value="ECO:0007669"/>
    <property type="project" value="UniProtKB-SubCell"/>
</dbReference>
<comment type="cofactor">
    <cofactor evidence="16">
        <name>Ca(2+)</name>
        <dbReference type="ChEBI" id="CHEBI:29108"/>
    </cofactor>
    <text evidence="16">Binds 1 Ca(2+) ion per subunit.</text>
</comment>
<comment type="catalytic activity">
    <reaction evidence="8">
        <text>a 1,2-diacyl-sn-glycero-3-phosphoethanolamine + H2O = a 1-acyl-sn-glycero-3-phosphoethanolamine + a fatty acid + H(+)</text>
        <dbReference type="Rhea" id="RHEA:44604"/>
        <dbReference type="ChEBI" id="CHEBI:15377"/>
        <dbReference type="ChEBI" id="CHEBI:15378"/>
        <dbReference type="ChEBI" id="CHEBI:28868"/>
        <dbReference type="ChEBI" id="CHEBI:64381"/>
        <dbReference type="ChEBI" id="CHEBI:64612"/>
    </reaction>
    <physiologicalReaction direction="left-to-right" evidence="8">
        <dbReference type="Rhea" id="RHEA:44605"/>
    </physiologicalReaction>
</comment>
<reference evidence="22" key="1">
    <citation type="submission" date="2018-12" db="EMBL/GenBank/DDBJ databases">
        <authorList>
            <person name="Yazar S."/>
        </authorList>
    </citation>
    <scope>NUCLEOTIDE SEQUENCE [LARGE SCALE GENOMIC DNA]</scope>
</reference>
<evidence type="ECO:0000256" key="4">
    <source>
        <dbReference type="ARBA" id="ARBA00022525"/>
    </source>
</evidence>
<evidence type="ECO:0000256" key="11">
    <source>
        <dbReference type="ARBA" id="ARBA00048613"/>
    </source>
</evidence>
<dbReference type="EC" id="3.1.1.4" evidence="19"/>
<feature type="disulfide bond" evidence="17">
    <location>
        <begin position="48"/>
        <end position="64"/>
    </location>
</feature>
<evidence type="ECO:0000256" key="13">
    <source>
        <dbReference type="ARBA" id="ARBA00049039"/>
    </source>
</evidence>
<feature type="disulfide bond" evidence="17">
    <location>
        <begin position="63"/>
        <end position="117"/>
    </location>
</feature>
<dbReference type="GO" id="GO:0050482">
    <property type="term" value="P:arachidonate secretion"/>
    <property type="evidence" value="ECO:0007669"/>
    <property type="project" value="InterPro"/>
</dbReference>
<evidence type="ECO:0000256" key="5">
    <source>
        <dbReference type="ARBA" id="ARBA00022638"/>
    </source>
</evidence>